<comment type="similarity">
    <text evidence="2 13">Belongs to the sodium:solute symporter (SSF) (TC 2.A.21) family.</text>
</comment>
<evidence type="ECO:0000256" key="15">
    <source>
        <dbReference type="SAM" id="Phobius"/>
    </source>
</evidence>
<evidence type="ECO:0000256" key="2">
    <source>
        <dbReference type="ARBA" id="ARBA00006434"/>
    </source>
</evidence>
<evidence type="ECO:0000256" key="1">
    <source>
        <dbReference type="ARBA" id="ARBA00004141"/>
    </source>
</evidence>
<keyword evidence="7 15" id="KW-1133">Transmembrane helix</keyword>
<feature type="transmembrane region" description="Helical" evidence="15">
    <location>
        <begin position="315"/>
        <end position="340"/>
    </location>
</feature>
<feature type="chain" id="PRO_5018635554" description="High-affinity choline transporter 1" evidence="16">
    <location>
        <begin position="18"/>
        <end position="570"/>
    </location>
</feature>
<feature type="transmembrane region" description="Helical" evidence="15">
    <location>
        <begin position="256"/>
        <end position="280"/>
    </location>
</feature>
<keyword evidence="5" id="KW-0769">Symport</keyword>
<organism evidence="17 18">
    <name type="scientific">Elysia chlorotica</name>
    <name type="common">Eastern emerald elysia</name>
    <name type="synonym">Sea slug</name>
    <dbReference type="NCBI Taxonomy" id="188477"/>
    <lineage>
        <taxon>Eukaryota</taxon>
        <taxon>Metazoa</taxon>
        <taxon>Spiralia</taxon>
        <taxon>Lophotrochozoa</taxon>
        <taxon>Mollusca</taxon>
        <taxon>Gastropoda</taxon>
        <taxon>Heterobranchia</taxon>
        <taxon>Euthyneura</taxon>
        <taxon>Panpulmonata</taxon>
        <taxon>Sacoglossa</taxon>
        <taxon>Placobranchoidea</taxon>
        <taxon>Plakobranchidae</taxon>
        <taxon>Elysia</taxon>
    </lineage>
</organism>
<protein>
    <recommendedName>
        <fullName evidence="19">High-affinity choline transporter 1</fullName>
    </recommendedName>
</protein>
<keyword evidence="11" id="KW-0325">Glycoprotein</keyword>
<evidence type="ECO:0000313" key="18">
    <source>
        <dbReference type="Proteomes" id="UP000271974"/>
    </source>
</evidence>
<evidence type="ECO:0000256" key="3">
    <source>
        <dbReference type="ARBA" id="ARBA00022448"/>
    </source>
</evidence>
<gene>
    <name evidence="17" type="ORF">EGW08_015679</name>
</gene>
<feature type="transmembrane region" description="Helical" evidence="15">
    <location>
        <begin position="389"/>
        <end position="410"/>
    </location>
</feature>
<keyword evidence="6" id="KW-0530">Neurotransmitter biosynthesis</keyword>
<evidence type="ECO:0000256" key="14">
    <source>
        <dbReference type="SAM" id="MobiDB-lite"/>
    </source>
</evidence>
<dbReference type="InterPro" id="IPR038377">
    <property type="entry name" value="Na/Glc_symporter_sf"/>
</dbReference>
<evidence type="ECO:0000256" key="7">
    <source>
        <dbReference type="ARBA" id="ARBA00022989"/>
    </source>
</evidence>
<keyword evidence="9" id="KW-0406">Ion transport</keyword>
<dbReference type="InterPro" id="IPR052244">
    <property type="entry name" value="Choline_transporter"/>
</dbReference>
<dbReference type="FunFam" id="1.20.1730.10:FF:000008">
    <property type="entry name" value="High affinity choline transporter 1"/>
    <property type="match status" value="1"/>
</dbReference>
<dbReference type="PANTHER" id="PTHR45897:SF4">
    <property type="entry name" value="HIGH-AFFINITY CHOLINE TRANSPORTER 1"/>
    <property type="match status" value="1"/>
</dbReference>
<dbReference type="Gene3D" id="1.20.1730.10">
    <property type="entry name" value="Sodium/glucose cotransporter"/>
    <property type="match status" value="1"/>
</dbReference>
<keyword evidence="10 15" id="KW-0472">Membrane</keyword>
<feature type="region of interest" description="Disordered" evidence="14">
    <location>
        <begin position="537"/>
        <end position="570"/>
    </location>
</feature>
<name>A0A3S1B723_ELYCH</name>
<evidence type="ECO:0000256" key="4">
    <source>
        <dbReference type="ARBA" id="ARBA00022692"/>
    </source>
</evidence>
<feature type="signal peptide" evidence="16">
    <location>
        <begin position="1"/>
        <end position="17"/>
    </location>
</feature>
<dbReference type="AlphaFoldDB" id="A0A3S1B723"/>
<keyword evidence="18" id="KW-1185">Reference proteome</keyword>
<dbReference type="OrthoDB" id="546820at2759"/>
<comment type="caution">
    <text evidence="17">The sequence shown here is derived from an EMBL/GenBank/DDBJ whole genome shotgun (WGS) entry which is preliminary data.</text>
</comment>
<accession>A0A3S1B723</accession>
<reference evidence="17 18" key="1">
    <citation type="submission" date="2019-01" db="EMBL/GenBank/DDBJ databases">
        <title>A draft genome assembly of the solar-powered sea slug Elysia chlorotica.</title>
        <authorList>
            <person name="Cai H."/>
            <person name="Li Q."/>
            <person name="Fang X."/>
            <person name="Li J."/>
            <person name="Curtis N.E."/>
            <person name="Altenburger A."/>
            <person name="Shibata T."/>
            <person name="Feng M."/>
            <person name="Maeda T."/>
            <person name="Schwartz J.A."/>
            <person name="Shigenobu S."/>
            <person name="Lundholm N."/>
            <person name="Nishiyama T."/>
            <person name="Yang H."/>
            <person name="Hasebe M."/>
            <person name="Li S."/>
            <person name="Pierce S.K."/>
            <person name="Wang J."/>
        </authorList>
    </citation>
    <scope>NUCLEOTIDE SEQUENCE [LARGE SCALE GENOMIC DNA]</scope>
    <source>
        <strain evidence="17">EC2010</strain>
        <tissue evidence="17">Whole organism of an adult</tissue>
    </source>
</reference>
<feature type="transmembrane region" description="Helical" evidence="15">
    <location>
        <begin position="463"/>
        <end position="483"/>
    </location>
</feature>
<evidence type="ECO:0000313" key="17">
    <source>
        <dbReference type="EMBL" id="RUS76547.1"/>
    </source>
</evidence>
<keyword evidence="12" id="KW-0739">Sodium transport</keyword>
<dbReference type="STRING" id="188477.A0A3S1B723"/>
<feature type="transmembrane region" description="Helical" evidence="15">
    <location>
        <begin position="178"/>
        <end position="196"/>
    </location>
</feature>
<evidence type="ECO:0000256" key="16">
    <source>
        <dbReference type="SAM" id="SignalP"/>
    </source>
</evidence>
<dbReference type="GO" id="GO:0005886">
    <property type="term" value="C:plasma membrane"/>
    <property type="evidence" value="ECO:0007669"/>
    <property type="project" value="TreeGrafter"/>
</dbReference>
<comment type="subcellular location">
    <subcellularLocation>
        <location evidence="1">Membrane</location>
        <topology evidence="1">Multi-pass membrane protein</topology>
    </subcellularLocation>
</comment>
<proteinExistence type="inferred from homology"/>
<evidence type="ECO:0000256" key="5">
    <source>
        <dbReference type="ARBA" id="ARBA00022847"/>
    </source>
</evidence>
<evidence type="ECO:0000256" key="6">
    <source>
        <dbReference type="ARBA" id="ARBA00022979"/>
    </source>
</evidence>
<dbReference type="GO" id="GO:0005307">
    <property type="term" value="F:choline:sodium symporter activity"/>
    <property type="evidence" value="ECO:0007669"/>
    <property type="project" value="TreeGrafter"/>
</dbReference>
<evidence type="ECO:0008006" key="19">
    <source>
        <dbReference type="Google" id="ProtNLM"/>
    </source>
</evidence>
<dbReference type="Proteomes" id="UP000271974">
    <property type="component" value="Unassembled WGS sequence"/>
</dbReference>
<dbReference type="GO" id="GO:0008292">
    <property type="term" value="P:acetylcholine biosynthetic process"/>
    <property type="evidence" value="ECO:0007669"/>
    <property type="project" value="TreeGrafter"/>
</dbReference>
<sequence>MAIIVFYLLIVAVGIWASRKSKQSGATADSEDVMLAGRNIGLIIGIFTMTATWVGGAYINGTAEMIMANGILGCQAPVGYALSLVLGGLFYANRMRSEGYVTMLDPFQIKYGERMGGLLFIPALMGEVFWTAAILAALGSTLSVIVEMEPKPAIIISACVALFYTLIGGLYSVAYTDIVQLFCIFFGLWISIPFALTHEAVPSIVTNATQNWIFPIETSTLPTYFDNYLLLMFGGIPWQVYFQRVLSSKSAMKAQVLSYIAAVGCVVMATPAVILGAVAASADWNRTSWTGPVPIPVKDYPLILPMTLQYLCPPVIAFLGLGALSAAVMSSADSSILSAASMFARNVYRSLFRTAASEREILWVMRAAIFGVTALALAMALTVESIYMLWYLCADLVYVILFPQLTAVLYLKKSNTYGSLAGYVFGLFFRVAGGDENLKVPAIIKYPGYNEETYAQTFPYKTLSMVVTSFTLVLITYLSIWLFESGVLPRRFDVFHCVVNIPDEQIGLASRESMDERTKFGVYGKQNGKVNPALKFSNEDLVATGETDESEDHEGSPPSGHKGLNSGLVQ</sequence>
<keyword evidence="8" id="KW-0915">Sodium</keyword>
<evidence type="ECO:0000256" key="10">
    <source>
        <dbReference type="ARBA" id="ARBA00023136"/>
    </source>
</evidence>
<feature type="transmembrane region" description="Helical" evidence="15">
    <location>
        <begin position="361"/>
        <end position="383"/>
    </location>
</feature>
<keyword evidence="3" id="KW-0813">Transport</keyword>
<feature type="transmembrane region" description="Helical" evidence="15">
    <location>
        <begin position="41"/>
        <end position="59"/>
    </location>
</feature>
<dbReference type="Pfam" id="PF00474">
    <property type="entry name" value="SSF"/>
    <property type="match status" value="1"/>
</dbReference>
<dbReference type="EMBL" id="RQTK01000653">
    <property type="protein sequence ID" value="RUS76547.1"/>
    <property type="molecule type" value="Genomic_DNA"/>
</dbReference>
<feature type="transmembrane region" description="Helical" evidence="15">
    <location>
        <begin position="153"/>
        <end position="172"/>
    </location>
</feature>
<evidence type="ECO:0000256" key="13">
    <source>
        <dbReference type="RuleBase" id="RU362091"/>
    </source>
</evidence>
<evidence type="ECO:0000256" key="9">
    <source>
        <dbReference type="ARBA" id="ARBA00023065"/>
    </source>
</evidence>
<feature type="transmembrane region" description="Helical" evidence="15">
    <location>
        <begin position="417"/>
        <end position="433"/>
    </location>
</feature>
<keyword evidence="4 15" id="KW-0812">Transmembrane</keyword>
<keyword evidence="16" id="KW-0732">Signal</keyword>
<evidence type="ECO:0000256" key="11">
    <source>
        <dbReference type="ARBA" id="ARBA00023180"/>
    </source>
</evidence>
<dbReference type="CDD" id="cd11474">
    <property type="entry name" value="SLC5sbd_CHT"/>
    <property type="match status" value="1"/>
</dbReference>
<dbReference type="InterPro" id="IPR001734">
    <property type="entry name" value="Na/solute_symporter"/>
</dbReference>
<evidence type="ECO:0000256" key="8">
    <source>
        <dbReference type="ARBA" id="ARBA00023053"/>
    </source>
</evidence>
<dbReference type="PROSITE" id="PS50283">
    <property type="entry name" value="NA_SOLUT_SYMP_3"/>
    <property type="match status" value="1"/>
</dbReference>
<evidence type="ECO:0000256" key="12">
    <source>
        <dbReference type="ARBA" id="ARBA00023201"/>
    </source>
</evidence>
<feature type="transmembrane region" description="Helical" evidence="15">
    <location>
        <begin position="71"/>
        <end position="92"/>
    </location>
</feature>
<dbReference type="PANTHER" id="PTHR45897">
    <property type="entry name" value="HIGH-AFFINITY CHOLINE TRANSPORTER 1"/>
    <property type="match status" value="1"/>
</dbReference>